<dbReference type="PANTHER" id="PTHR21355">
    <property type="entry name" value="G-PROTEIN COUPLED RECEPTOR-ASSOCIATED PROTEIN LMBRD2"/>
    <property type="match status" value="1"/>
</dbReference>
<evidence type="ECO:0000256" key="5">
    <source>
        <dbReference type="ARBA" id="ARBA00023136"/>
    </source>
</evidence>
<name>A0A8H7PT59_MORIS</name>
<feature type="transmembrane region" description="Helical" evidence="7">
    <location>
        <begin position="51"/>
        <end position="72"/>
    </location>
</feature>
<comment type="similarity">
    <text evidence="2">Belongs to the LIMR family.</text>
</comment>
<feature type="compositionally biased region" description="Polar residues" evidence="6">
    <location>
        <begin position="691"/>
        <end position="706"/>
    </location>
</feature>
<dbReference type="AlphaFoldDB" id="A0A8H7PT59"/>
<reference evidence="8" key="1">
    <citation type="submission" date="2020-12" db="EMBL/GenBank/DDBJ databases">
        <title>Metabolic potential, ecology and presence of endohyphal bacteria is reflected in genomic diversity of Mucoromycotina.</title>
        <authorList>
            <person name="Muszewska A."/>
            <person name="Okrasinska A."/>
            <person name="Steczkiewicz K."/>
            <person name="Drgas O."/>
            <person name="Orlowska M."/>
            <person name="Perlinska-Lenart U."/>
            <person name="Aleksandrzak-Piekarczyk T."/>
            <person name="Szatraj K."/>
            <person name="Zielenkiewicz U."/>
            <person name="Pilsyk S."/>
            <person name="Malc E."/>
            <person name="Mieczkowski P."/>
            <person name="Kruszewska J.S."/>
            <person name="Biernat P."/>
            <person name="Pawlowska J."/>
        </authorList>
    </citation>
    <scope>NUCLEOTIDE SEQUENCE</scope>
    <source>
        <strain evidence="8">WA0000067209</strain>
    </source>
</reference>
<dbReference type="PANTHER" id="PTHR21355:SF0">
    <property type="entry name" value="G-PROTEIN COUPLED RECEPTOR-ASSOCIATED PROTEIN LMBRD2"/>
    <property type="match status" value="1"/>
</dbReference>
<evidence type="ECO:0000313" key="8">
    <source>
        <dbReference type="EMBL" id="KAG2178786.1"/>
    </source>
</evidence>
<gene>
    <name evidence="8" type="ORF">INT43_001632</name>
</gene>
<dbReference type="OrthoDB" id="203099at2759"/>
<feature type="region of interest" description="Disordered" evidence="6">
    <location>
        <begin position="564"/>
        <end position="630"/>
    </location>
</feature>
<dbReference type="InterPro" id="IPR006876">
    <property type="entry name" value="LMBR1-like_membr_prot"/>
</dbReference>
<dbReference type="EMBL" id="JAEPQZ010000007">
    <property type="protein sequence ID" value="KAG2178786.1"/>
    <property type="molecule type" value="Genomic_DNA"/>
</dbReference>
<evidence type="ECO:0000256" key="4">
    <source>
        <dbReference type="ARBA" id="ARBA00022989"/>
    </source>
</evidence>
<evidence type="ECO:0000313" key="9">
    <source>
        <dbReference type="Proteomes" id="UP000654370"/>
    </source>
</evidence>
<feature type="transmembrane region" description="Helical" evidence="7">
    <location>
        <begin position="111"/>
        <end position="130"/>
    </location>
</feature>
<dbReference type="InterPro" id="IPR051584">
    <property type="entry name" value="GPCR-associated_LMBR1"/>
</dbReference>
<evidence type="ECO:0000256" key="2">
    <source>
        <dbReference type="ARBA" id="ARBA00010487"/>
    </source>
</evidence>
<evidence type="ECO:0000256" key="1">
    <source>
        <dbReference type="ARBA" id="ARBA00004141"/>
    </source>
</evidence>
<feature type="transmembrane region" description="Helical" evidence="7">
    <location>
        <begin position="150"/>
        <end position="172"/>
    </location>
</feature>
<sequence length="735" mass="81586">MKDVHIFVITAICAYLVILLLRTLWFCSLVQNGSFIELPAADSDYGGVSSASSVLHIILWSAQIATLILLLPDLRAAKVAARAIIPMLQAYVNAGNFTVGAKLRYAVSINLKFYLVYAIVAVVGLVYLIIGNGYTTRDKLQGYVMAMANSWGLLLAIIFMGYGLVAVPRKLWFAANAKKELRHLYVRAPRVKEECMDSELEYAEVAKAIRKVDQKVKADDIHLRHAVDLILRRFPSVSEVTSRDTFRSVSVPRQLTEQYLVDLNQRMIKAARMRDRKLALWNNLIRDAFYLQDVVANQDSLDHHFYSTVRPLSEGTTMQDLTIRLEWWWAVRIKPVLTRALAVVCAGIGICIIWSELTFNVRQPILSIVEITLRACGLNYAAVEHVVVYRISLQDDVSDLANSKDLQNNTVFNLVICRAPLCYNYLNIAGDSNESNTVDQSVFSRFMGHADLVPFLGTTFIDWFPVVILIPALTMLFNVQGRFLKLCGIPDIYEDDEGEGRHAEDEEGGLRGGHIVLNSEVDEGKALINEERRIREREVDPSSDNRAGGLLDRARNALGTYTAKYNRDQPTRAGNSHGHNSSSVRRDRDRHIDALLSGHTASGHRSPFLGSDAGSASPEDTTGELSDDSSNAFLRIKSRVGKGISELWNKGTPPQDISPPSGSAARGRALEPETARSLPTSSRVGRALRSRSPSPNPWENVTTGGTSMVRGGSAAPTFNTRNTKRDNRKNIFDGL</sequence>
<feature type="region of interest" description="Disordered" evidence="6">
    <location>
        <begin position="645"/>
        <end position="735"/>
    </location>
</feature>
<evidence type="ECO:0000256" key="3">
    <source>
        <dbReference type="ARBA" id="ARBA00022692"/>
    </source>
</evidence>
<feature type="compositionally biased region" description="Polar residues" evidence="6">
    <location>
        <begin position="572"/>
        <end position="583"/>
    </location>
</feature>
<evidence type="ECO:0008006" key="10">
    <source>
        <dbReference type="Google" id="ProtNLM"/>
    </source>
</evidence>
<feature type="compositionally biased region" description="Basic and acidic residues" evidence="6">
    <location>
        <begin position="723"/>
        <end position="735"/>
    </location>
</feature>
<keyword evidence="4 7" id="KW-1133">Transmembrane helix</keyword>
<feature type="transmembrane region" description="Helical" evidence="7">
    <location>
        <begin position="7"/>
        <end position="31"/>
    </location>
</feature>
<feature type="compositionally biased region" description="Basic and acidic residues" evidence="6">
    <location>
        <begin position="584"/>
        <end position="593"/>
    </location>
</feature>
<keyword evidence="5 7" id="KW-0472">Membrane</keyword>
<dbReference type="Pfam" id="PF04791">
    <property type="entry name" value="LMBR1"/>
    <property type="match status" value="2"/>
</dbReference>
<accession>A0A8H7PT59</accession>
<keyword evidence="9" id="KW-1185">Reference proteome</keyword>
<comment type="caution">
    <text evidence="8">The sequence shown here is derived from an EMBL/GenBank/DDBJ whole genome shotgun (WGS) entry which is preliminary data.</text>
</comment>
<dbReference type="GO" id="GO:0016020">
    <property type="term" value="C:membrane"/>
    <property type="evidence" value="ECO:0007669"/>
    <property type="project" value="UniProtKB-SubCell"/>
</dbReference>
<evidence type="ECO:0000256" key="7">
    <source>
        <dbReference type="SAM" id="Phobius"/>
    </source>
</evidence>
<feature type="transmembrane region" description="Helical" evidence="7">
    <location>
        <begin position="452"/>
        <end position="477"/>
    </location>
</feature>
<keyword evidence="3 7" id="KW-0812">Transmembrane</keyword>
<organism evidence="8 9">
    <name type="scientific">Mortierella isabellina</name>
    <name type="common">Filamentous fungus</name>
    <name type="synonym">Umbelopsis isabellina</name>
    <dbReference type="NCBI Taxonomy" id="91625"/>
    <lineage>
        <taxon>Eukaryota</taxon>
        <taxon>Fungi</taxon>
        <taxon>Fungi incertae sedis</taxon>
        <taxon>Mucoromycota</taxon>
        <taxon>Mucoromycotina</taxon>
        <taxon>Umbelopsidomycetes</taxon>
        <taxon>Umbelopsidales</taxon>
        <taxon>Umbelopsidaceae</taxon>
        <taxon>Umbelopsis</taxon>
    </lineage>
</organism>
<protein>
    <recommendedName>
        <fullName evidence="10">LMBR1-like membrane protein</fullName>
    </recommendedName>
</protein>
<evidence type="ECO:0000256" key="6">
    <source>
        <dbReference type="SAM" id="MobiDB-lite"/>
    </source>
</evidence>
<comment type="subcellular location">
    <subcellularLocation>
        <location evidence="1">Membrane</location>
        <topology evidence="1">Multi-pass membrane protein</topology>
    </subcellularLocation>
</comment>
<proteinExistence type="inferred from homology"/>
<dbReference type="Proteomes" id="UP000654370">
    <property type="component" value="Unassembled WGS sequence"/>
</dbReference>